<protein>
    <submittedName>
        <fullName evidence="5">1-acyl-sn-glycerol-3-phosphate acyltransferase</fullName>
    </submittedName>
</protein>
<proteinExistence type="predicted"/>
<dbReference type="EMBL" id="JAGETZ010000001">
    <property type="protein sequence ID" value="MBO2007538.1"/>
    <property type="molecule type" value="Genomic_DNA"/>
</dbReference>
<evidence type="ECO:0000256" key="1">
    <source>
        <dbReference type="ARBA" id="ARBA00005189"/>
    </source>
</evidence>
<keyword evidence="2" id="KW-0808">Transferase</keyword>
<dbReference type="SUPFAM" id="SSF69593">
    <property type="entry name" value="Glycerol-3-phosphate (1)-acyltransferase"/>
    <property type="match status" value="1"/>
</dbReference>
<dbReference type="Proteomes" id="UP000664369">
    <property type="component" value="Unassembled WGS sequence"/>
</dbReference>
<evidence type="ECO:0000313" key="5">
    <source>
        <dbReference type="EMBL" id="MBO2007538.1"/>
    </source>
</evidence>
<evidence type="ECO:0000259" key="4">
    <source>
        <dbReference type="SMART" id="SM00563"/>
    </source>
</evidence>
<evidence type="ECO:0000256" key="2">
    <source>
        <dbReference type="ARBA" id="ARBA00022679"/>
    </source>
</evidence>
<dbReference type="PANTHER" id="PTHR10434:SF9">
    <property type="entry name" value="PHOSPHOLIPID_GLYCEROL ACYLTRANSFERASE DOMAIN-CONTAINING PROTEIN"/>
    <property type="match status" value="1"/>
</dbReference>
<gene>
    <name evidence="5" type="ORF">J4E00_00645</name>
</gene>
<dbReference type="GO" id="GO:0016746">
    <property type="term" value="F:acyltransferase activity"/>
    <property type="evidence" value="ECO:0007669"/>
    <property type="project" value="UniProtKB-KW"/>
</dbReference>
<keyword evidence="6" id="KW-1185">Reference proteome</keyword>
<reference evidence="5 6" key="1">
    <citation type="submission" date="2021-03" db="EMBL/GenBank/DDBJ databases">
        <authorList>
            <person name="Kim M.K."/>
        </authorList>
    </citation>
    <scope>NUCLEOTIDE SEQUENCE [LARGE SCALE GENOMIC DNA]</scope>
    <source>
        <strain evidence="5 6">BT442</strain>
    </source>
</reference>
<dbReference type="Pfam" id="PF01553">
    <property type="entry name" value="Acyltransferase"/>
    <property type="match status" value="1"/>
</dbReference>
<dbReference type="RefSeq" id="WP_208173076.1">
    <property type="nucleotide sequence ID" value="NZ_JAGETZ010000001.1"/>
</dbReference>
<comment type="caution">
    <text evidence="5">The sequence shown here is derived from an EMBL/GenBank/DDBJ whole genome shotgun (WGS) entry which is preliminary data.</text>
</comment>
<dbReference type="InterPro" id="IPR002123">
    <property type="entry name" value="Plipid/glycerol_acylTrfase"/>
</dbReference>
<name>A0ABS3Q989_9BACT</name>
<keyword evidence="3 5" id="KW-0012">Acyltransferase</keyword>
<sequence>MPARKTSTFWYYMAKLVFGVAGWHLGEINDSEIKKSIMIAAPHTSNWDLILARAAFYLMDVDVRFTVKKEWTEHWALGWLVKAIGALPVDRSRNNSLVDGMVQLFNEHDELVILITPEGTRAYQPRWRKGYYFAALGAGVPIRLGYLDYAKKEAGIGKAVWPSGDYEADEAKIKAFYRTKSGRFPEKGVR</sequence>
<accession>A0ABS3Q989</accession>
<comment type="pathway">
    <text evidence="1">Lipid metabolism.</text>
</comment>
<feature type="domain" description="Phospholipid/glycerol acyltransferase" evidence="4">
    <location>
        <begin position="37"/>
        <end position="147"/>
    </location>
</feature>
<organism evidence="5 6">
    <name type="scientific">Hymenobacter negativus</name>
    <dbReference type="NCBI Taxonomy" id="2795026"/>
    <lineage>
        <taxon>Bacteria</taxon>
        <taxon>Pseudomonadati</taxon>
        <taxon>Bacteroidota</taxon>
        <taxon>Cytophagia</taxon>
        <taxon>Cytophagales</taxon>
        <taxon>Hymenobacteraceae</taxon>
        <taxon>Hymenobacter</taxon>
    </lineage>
</organism>
<evidence type="ECO:0000313" key="6">
    <source>
        <dbReference type="Proteomes" id="UP000664369"/>
    </source>
</evidence>
<evidence type="ECO:0000256" key="3">
    <source>
        <dbReference type="ARBA" id="ARBA00023315"/>
    </source>
</evidence>
<dbReference type="SMART" id="SM00563">
    <property type="entry name" value="PlsC"/>
    <property type="match status" value="1"/>
</dbReference>
<dbReference type="PANTHER" id="PTHR10434">
    <property type="entry name" value="1-ACYL-SN-GLYCEROL-3-PHOSPHATE ACYLTRANSFERASE"/>
    <property type="match status" value="1"/>
</dbReference>